<proteinExistence type="predicted"/>
<dbReference type="PANTHER" id="PTHR45929:SF3">
    <property type="entry name" value="JAK PATHWAY SIGNAL TRANSDUCTION ADAPTOR MOLECULE"/>
    <property type="match status" value="1"/>
</dbReference>
<evidence type="ECO:0008006" key="3">
    <source>
        <dbReference type="Google" id="ProtNLM"/>
    </source>
</evidence>
<sequence>MDFHPIPEQLIKKAISGQQGSPDWSAILNIISKLEGNASAMNLLLESMARYIQKGPNSAKYNTLMLLDALFKNGKKPQLSKLQCDFLYQTLSDSSVSDDPKLQNFVHENVSEWVKACATNDCLDDKFVQWQKTNGSYRFIEGLTSDMRAKFIEQFDTCAEMITIFSQFLISAYLDKTGVSTPVIKEILPNIREIELRTEKLLPTFKDFQMKSYCSAIYNFASVTVEFHDAMKKEKSFDISRVIKALKNVQKIAPQPQGVEVVPEVQEKKPLRTAGDDITDEEFFIELHKLKKPVAVVSNDPVDLLGLSAPAAQPKVDNLLLF</sequence>
<dbReference type="KEGG" id="tva:4760891"/>
<dbReference type="EMBL" id="DS113517">
    <property type="protein sequence ID" value="EAY03051.1"/>
    <property type="molecule type" value="Genomic_DNA"/>
</dbReference>
<evidence type="ECO:0000313" key="1">
    <source>
        <dbReference type="EMBL" id="EAY03051.1"/>
    </source>
</evidence>
<name>A2EWE7_TRIV3</name>
<dbReference type="VEuPathDB" id="TrichDB:TVAGG3_0353640"/>
<dbReference type="Proteomes" id="UP000001542">
    <property type="component" value="Unassembled WGS sequence"/>
</dbReference>
<reference evidence="1" key="1">
    <citation type="submission" date="2006-10" db="EMBL/GenBank/DDBJ databases">
        <authorList>
            <person name="Amadeo P."/>
            <person name="Zhao Q."/>
            <person name="Wortman J."/>
            <person name="Fraser-Liggett C."/>
            <person name="Carlton J."/>
        </authorList>
    </citation>
    <scope>NUCLEOTIDE SEQUENCE</scope>
    <source>
        <strain evidence="1">G3</strain>
    </source>
</reference>
<dbReference type="VEuPathDB" id="TrichDB:TVAG_143510"/>
<protein>
    <recommendedName>
        <fullName evidence="3">VHS domain-containing protein</fullName>
    </recommendedName>
</protein>
<reference evidence="1" key="2">
    <citation type="journal article" date="2007" name="Science">
        <title>Draft genome sequence of the sexually transmitted pathogen Trichomonas vaginalis.</title>
        <authorList>
            <person name="Carlton J.M."/>
            <person name="Hirt R.P."/>
            <person name="Silva J.C."/>
            <person name="Delcher A.L."/>
            <person name="Schatz M."/>
            <person name="Zhao Q."/>
            <person name="Wortman J.R."/>
            <person name="Bidwell S.L."/>
            <person name="Alsmark U.C.M."/>
            <person name="Besteiro S."/>
            <person name="Sicheritz-Ponten T."/>
            <person name="Noel C.J."/>
            <person name="Dacks J.B."/>
            <person name="Foster P.G."/>
            <person name="Simillion C."/>
            <person name="Van de Peer Y."/>
            <person name="Miranda-Saavedra D."/>
            <person name="Barton G.J."/>
            <person name="Westrop G.D."/>
            <person name="Mueller S."/>
            <person name="Dessi D."/>
            <person name="Fiori P.L."/>
            <person name="Ren Q."/>
            <person name="Paulsen I."/>
            <person name="Zhang H."/>
            <person name="Bastida-Corcuera F.D."/>
            <person name="Simoes-Barbosa A."/>
            <person name="Brown M.T."/>
            <person name="Hayes R.D."/>
            <person name="Mukherjee M."/>
            <person name="Okumura C.Y."/>
            <person name="Schneider R."/>
            <person name="Smith A.J."/>
            <person name="Vanacova S."/>
            <person name="Villalvazo M."/>
            <person name="Haas B.J."/>
            <person name="Pertea M."/>
            <person name="Feldblyum T.V."/>
            <person name="Utterback T.R."/>
            <person name="Shu C.L."/>
            <person name="Osoegawa K."/>
            <person name="de Jong P.J."/>
            <person name="Hrdy I."/>
            <person name="Horvathova L."/>
            <person name="Zubacova Z."/>
            <person name="Dolezal P."/>
            <person name="Malik S.B."/>
            <person name="Logsdon J.M. Jr."/>
            <person name="Henze K."/>
            <person name="Gupta A."/>
            <person name="Wang C.C."/>
            <person name="Dunne R.L."/>
            <person name="Upcroft J.A."/>
            <person name="Upcroft P."/>
            <person name="White O."/>
            <person name="Salzberg S.L."/>
            <person name="Tang P."/>
            <person name="Chiu C.-H."/>
            <person name="Lee Y.-S."/>
            <person name="Embley T.M."/>
            <person name="Coombs G.H."/>
            <person name="Mottram J.C."/>
            <person name="Tachezy J."/>
            <person name="Fraser-Liggett C.M."/>
            <person name="Johnson P.J."/>
        </authorList>
    </citation>
    <scope>NUCLEOTIDE SEQUENCE [LARGE SCALE GENOMIC DNA]</scope>
    <source>
        <strain evidence="1">G3</strain>
    </source>
</reference>
<dbReference type="OrthoDB" id="10462072at2759"/>
<dbReference type="PANTHER" id="PTHR45929">
    <property type="entry name" value="JAK PATHWAY SIGNAL TRANSDUCTION ADAPTOR MOLECULE"/>
    <property type="match status" value="1"/>
</dbReference>
<accession>A2EWE7</accession>
<dbReference type="SUPFAM" id="SSF48464">
    <property type="entry name" value="ENTH/VHS domain"/>
    <property type="match status" value="1"/>
</dbReference>
<evidence type="ECO:0000313" key="2">
    <source>
        <dbReference type="Proteomes" id="UP000001542"/>
    </source>
</evidence>
<dbReference type="RefSeq" id="XP_001315274.1">
    <property type="nucleotide sequence ID" value="XM_001315239.1"/>
</dbReference>
<dbReference type="InParanoid" id="A2EWE7"/>
<organism evidence="1 2">
    <name type="scientific">Trichomonas vaginalis (strain ATCC PRA-98 / G3)</name>
    <dbReference type="NCBI Taxonomy" id="412133"/>
    <lineage>
        <taxon>Eukaryota</taxon>
        <taxon>Metamonada</taxon>
        <taxon>Parabasalia</taxon>
        <taxon>Trichomonadida</taxon>
        <taxon>Trichomonadidae</taxon>
        <taxon>Trichomonas</taxon>
    </lineage>
</organism>
<keyword evidence="2" id="KW-1185">Reference proteome</keyword>
<dbReference type="InterPro" id="IPR008942">
    <property type="entry name" value="ENTH_VHS"/>
</dbReference>
<gene>
    <name evidence="1" type="ORF">TVAG_143510</name>
</gene>
<dbReference type="AlphaFoldDB" id="A2EWE7"/>
<dbReference type="SMR" id="A2EWE7"/>
<dbReference type="InterPro" id="IPR050670">
    <property type="entry name" value="STAM"/>
</dbReference>
<dbReference type="Gene3D" id="1.25.40.90">
    <property type="match status" value="1"/>
</dbReference>